<dbReference type="PANTHER" id="PTHR45138">
    <property type="entry name" value="REGULATORY COMPONENTS OF SENSORY TRANSDUCTION SYSTEM"/>
    <property type="match status" value="1"/>
</dbReference>
<accession>A0A6N1VFE8</accession>
<feature type="transmembrane region" description="Helical" evidence="3">
    <location>
        <begin position="21"/>
        <end position="42"/>
    </location>
</feature>
<evidence type="ECO:0000259" key="4">
    <source>
        <dbReference type="PROSITE" id="PS50887"/>
    </source>
</evidence>
<dbReference type="PROSITE" id="PS50887">
    <property type="entry name" value="GGDEF"/>
    <property type="match status" value="1"/>
</dbReference>
<dbReference type="Gene3D" id="3.30.70.270">
    <property type="match status" value="1"/>
</dbReference>
<dbReference type="Proteomes" id="UP000509367">
    <property type="component" value="Chromosome"/>
</dbReference>
<dbReference type="InterPro" id="IPR043128">
    <property type="entry name" value="Rev_trsase/Diguanyl_cyclase"/>
</dbReference>
<reference evidence="5 6" key="1">
    <citation type="submission" date="2020-06" db="EMBL/GenBank/DDBJ databases">
        <title>Oricola thermophila sp. nov. isolated from a tidal sediments.</title>
        <authorList>
            <person name="Kwon K.K."/>
            <person name="Yang S.-H."/>
            <person name="Park M.-J."/>
        </authorList>
    </citation>
    <scope>NUCLEOTIDE SEQUENCE [LARGE SCALE GENOMIC DNA]</scope>
    <source>
        <strain evidence="5 6">MEBiC13590</strain>
    </source>
</reference>
<dbReference type="EC" id="2.7.7.65" evidence="1"/>
<sequence length="254" mass="27747">MIDGGAYSRWFSGLDPWQQSVLVTIVAVLCADILTLVFYSLFFADRLVLDLVLTAVITFAVAFPISWLFMGQSTRVARLVEELREASQTDHLTRLANRREFMASVGTLISASKCPHGAGTLLFIDADHFKKINDTCGHGVGDRVLVALGAVIRDSLRSADVAARMGGEEFAVFLNGTDTAAAQVVAERIRTRVHPIAESMDLAQVGVTVSIGIARHRNGQDLDDVLRAADRSLYVAKERGRDRVVRDIDMFPAA</sequence>
<dbReference type="AlphaFoldDB" id="A0A6N1VFE8"/>
<dbReference type="Pfam" id="PF00990">
    <property type="entry name" value="GGDEF"/>
    <property type="match status" value="1"/>
</dbReference>
<dbReference type="GO" id="GO:0005886">
    <property type="term" value="C:plasma membrane"/>
    <property type="evidence" value="ECO:0007669"/>
    <property type="project" value="TreeGrafter"/>
</dbReference>
<dbReference type="InterPro" id="IPR029787">
    <property type="entry name" value="Nucleotide_cyclase"/>
</dbReference>
<dbReference type="CDD" id="cd01949">
    <property type="entry name" value="GGDEF"/>
    <property type="match status" value="1"/>
</dbReference>
<feature type="transmembrane region" description="Helical" evidence="3">
    <location>
        <begin position="48"/>
        <end position="69"/>
    </location>
</feature>
<dbReference type="InterPro" id="IPR000160">
    <property type="entry name" value="GGDEF_dom"/>
</dbReference>
<name>A0A6N1VFE8_9HYPH</name>
<dbReference type="InterPro" id="IPR050469">
    <property type="entry name" value="Diguanylate_Cyclase"/>
</dbReference>
<proteinExistence type="predicted"/>
<gene>
    <name evidence="5" type="ORF">HTY61_15070</name>
</gene>
<dbReference type="GO" id="GO:0052621">
    <property type="term" value="F:diguanylate cyclase activity"/>
    <property type="evidence" value="ECO:0007669"/>
    <property type="project" value="UniProtKB-EC"/>
</dbReference>
<feature type="domain" description="GGDEF" evidence="4">
    <location>
        <begin position="117"/>
        <end position="249"/>
    </location>
</feature>
<protein>
    <recommendedName>
        <fullName evidence="1">diguanylate cyclase</fullName>
        <ecNumber evidence="1">2.7.7.65</ecNumber>
    </recommendedName>
</protein>
<dbReference type="SUPFAM" id="SSF55073">
    <property type="entry name" value="Nucleotide cyclase"/>
    <property type="match status" value="1"/>
</dbReference>
<organism evidence="5 6">
    <name type="scientific">Oricola thermophila</name>
    <dbReference type="NCBI Taxonomy" id="2742145"/>
    <lineage>
        <taxon>Bacteria</taxon>
        <taxon>Pseudomonadati</taxon>
        <taxon>Pseudomonadota</taxon>
        <taxon>Alphaproteobacteria</taxon>
        <taxon>Hyphomicrobiales</taxon>
        <taxon>Ahrensiaceae</taxon>
        <taxon>Oricola</taxon>
    </lineage>
</organism>
<evidence type="ECO:0000256" key="1">
    <source>
        <dbReference type="ARBA" id="ARBA00012528"/>
    </source>
</evidence>
<evidence type="ECO:0000256" key="2">
    <source>
        <dbReference type="ARBA" id="ARBA00034247"/>
    </source>
</evidence>
<evidence type="ECO:0000256" key="3">
    <source>
        <dbReference type="SAM" id="Phobius"/>
    </source>
</evidence>
<dbReference type="FunFam" id="3.30.70.270:FF:000001">
    <property type="entry name" value="Diguanylate cyclase domain protein"/>
    <property type="match status" value="1"/>
</dbReference>
<dbReference type="NCBIfam" id="TIGR00254">
    <property type="entry name" value="GGDEF"/>
    <property type="match status" value="1"/>
</dbReference>
<dbReference type="SMART" id="SM00267">
    <property type="entry name" value="GGDEF"/>
    <property type="match status" value="1"/>
</dbReference>
<dbReference type="PANTHER" id="PTHR45138:SF9">
    <property type="entry name" value="DIGUANYLATE CYCLASE DGCM-RELATED"/>
    <property type="match status" value="1"/>
</dbReference>
<keyword evidence="3" id="KW-0472">Membrane</keyword>
<keyword evidence="3" id="KW-0812">Transmembrane</keyword>
<evidence type="ECO:0000313" key="6">
    <source>
        <dbReference type="Proteomes" id="UP000509367"/>
    </source>
</evidence>
<evidence type="ECO:0000313" key="5">
    <source>
        <dbReference type="EMBL" id="QKV19680.1"/>
    </source>
</evidence>
<dbReference type="RefSeq" id="WP_175277572.1">
    <property type="nucleotide sequence ID" value="NZ_CP054836.1"/>
</dbReference>
<keyword evidence="6" id="KW-1185">Reference proteome</keyword>
<dbReference type="GO" id="GO:0043709">
    <property type="term" value="P:cell adhesion involved in single-species biofilm formation"/>
    <property type="evidence" value="ECO:0007669"/>
    <property type="project" value="TreeGrafter"/>
</dbReference>
<dbReference type="KEGG" id="orm:HTY61_15070"/>
<dbReference type="GO" id="GO:1902201">
    <property type="term" value="P:negative regulation of bacterial-type flagellum-dependent cell motility"/>
    <property type="evidence" value="ECO:0007669"/>
    <property type="project" value="TreeGrafter"/>
</dbReference>
<comment type="catalytic activity">
    <reaction evidence="2">
        <text>2 GTP = 3',3'-c-di-GMP + 2 diphosphate</text>
        <dbReference type="Rhea" id="RHEA:24898"/>
        <dbReference type="ChEBI" id="CHEBI:33019"/>
        <dbReference type="ChEBI" id="CHEBI:37565"/>
        <dbReference type="ChEBI" id="CHEBI:58805"/>
        <dbReference type="EC" id="2.7.7.65"/>
    </reaction>
</comment>
<keyword evidence="3" id="KW-1133">Transmembrane helix</keyword>
<dbReference type="EMBL" id="CP054836">
    <property type="protein sequence ID" value="QKV19680.1"/>
    <property type="molecule type" value="Genomic_DNA"/>
</dbReference>